<gene>
    <name evidence="2" type="ORF">AUR04nite_14680</name>
</gene>
<dbReference type="GO" id="GO:0003677">
    <property type="term" value="F:DNA binding"/>
    <property type="evidence" value="ECO:0007669"/>
    <property type="project" value="InterPro"/>
</dbReference>
<dbReference type="InterPro" id="IPR001387">
    <property type="entry name" value="Cro/C1-type_HTH"/>
</dbReference>
<dbReference type="CDD" id="cd00093">
    <property type="entry name" value="HTH_XRE"/>
    <property type="match status" value="1"/>
</dbReference>
<dbReference type="AlphaFoldDB" id="A0A4Y4DLX7"/>
<dbReference type="RefSeq" id="WP_141363474.1">
    <property type="nucleotide sequence ID" value="NZ_BAAAJL010000003.1"/>
</dbReference>
<dbReference type="InterPro" id="IPR010982">
    <property type="entry name" value="Lambda_DNA-bd_dom_sf"/>
</dbReference>
<sequence>MESPNTFWEDLRKDLEDPEFLREYIVESVRIATIDSIVNELDGARVAAGLSKADLARAINANPATVRRLFSGTASNPTLGTLSEVAAALGMKVTLEPLSNSQREWISRPLIDGHAANAKELGECLDAFGQTSSTAA</sequence>
<dbReference type="SMART" id="SM00530">
    <property type="entry name" value="HTH_XRE"/>
    <property type="match status" value="1"/>
</dbReference>
<evidence type="ECO:0000313" key="2">
    <source>
        <dbReference type="EMBL" id="GED05936.1"/>
    </source>
</evidence>
<protein>
    <recommendedName>
        <fullName evidence="1">HTH cro/C1-type domain-containing protein</fullName>
    </recommendedName>
</protein>
<dbReference type="Gene3D" id="1.10.260.40">
    <property type="entry name" value="lambda repressor-like DNA-binding domains"/>
    <property type="match status" value="1"/>
</dbReference>
<keyword evidence="3" id="KW-1185">Reference proteome</keyword>
<feature type="domain" description="HTH cro/C1-type" evidence="1">
    <location>
        <begin position="44"/>
        <end position="98"/>
    </location>
</feature>
<dbReference type="SUPFAM" id="SSF47413">
    <property type="entry name" value="lambda repressor-like DNA-binding domains"/>
    <property type="match status" value="1"/>
</dbReference>
<evidence type="ECO:0000313" key="3">
    <source>
        <dbReference type="Proteomes" id="UP000316612"/>
    </source>
</evidence>
<accession>A0A4Y4DLX7</accession>
<proteinExistence type="predicted"/>
<reference evidence="2 3" key="1">
    <citation type="submission" date="2019-06" db="EMBL/GenBank/DDBJ databases">
        <title>Whole genome shotgun sequence of Glutamicibacter uratoxydans NBRC 15515.</title>
        <authorList>
            <person name="Hosoyama A."/>
            <person name="Uohara A."/>
            <person name="Ohji S."/>
            <person name="Ichikawa N."/>
        </authorList>
    </citation>
    <scope>NUCLEOTIDE SEQUENCE [LARGE SCALE GENOMIC DNA]</scope>
    <source>
        <strain evidence="2 3">NBRC 15515</strain>
    </source>
</reference>
<dbReference type="EMBL" id="BJNY01000007">
    <property type="protein sequence ID" value="GED05936.1"/>
    <property type="molecule type" value="Genomic_DNA"/>
</dbReference>
<comment type="caution">
    <text evidence="2">The sequence shown here is derived from an EMBL/GenBank/DDBJ whole genome shotgun (WGS) entry which is preliminary data.</text>
</comment>
<dbReference type="PROSITE" id="PS50943">
    <property type="entry name" value="HTH_CROC1"/>
    <property type="match status" value="1"/>
</dbReference>
<organism evidence="2 3">
    <name type="scientific">Glutamicibacter uratoxydans</name>
    <name type="common">Arthrobacter uratoxydans</name>
    <dbReference type="NCBI Taxonomy" id="43667"/>
    <lineage>
        <taxon>Bacteria</taxon>
        <taxon>Bacillati</taxon>
        <taxon>Actinomycetota</taxon>
        <taxon>Actinomycetes</taxon>
        <taxon>Micrococcales</taxon>
        <taxon>Micrococcaceae</taxon>
        <taxon>Glutamicibacter</taxon>
    </lineage>
</organism>
<dbReference type="OrthoDB" id="3694172at2"/>
<evidence type="ECO:0000259" key="1">
    <source>
        <dbReference type="PROSITE" id="PS50943"/>
    </source>
</evidence>
<dbReference type="Pfam" id="PF01381">
    <property type="entry name" value="HTH_3"/>
    <property type="match status" value="1"/>
</dbReference>
<dbReference type="Proteomes" id="UP000316612">
    <property type="component" value="Unassembled WGS sequence"/>
</dbReference>
<name>A0A4Y4DLX7_GLUUR</name>